<comment type="pathway">
    <text evidence="1 4">Glycan biosynthesis; trehalose biosynthesis.</text>
</comment>
<evidence type="ECO:0000256" key="4">
    <source>
        <dbReference type="RuleBase" id="RU361117"/>
    </source>
</evidence>
<dbReference type="NCBIfam" id="TIGR00685">
    <property type="entry name" value="T6PP"/>
    <property type="match status" value="1"/>
</dbReference>
<dbReference type="Pfam" id="PF02358">
    <property type="entry name" value="Trehalose_PPase"/>
    <property type="match status" value="1"/>
</dbReference>
<dbReference type="InterPro" id="IPR036412">
    <property type="entry name" value="HAD-like_sf"/>
</dbReference>
<organism evidence="5 6">
    <name type="scientific">Altericroceibacterium indicum</name>
    <dbReference type="NCBI Taxonomy" id="374177"/>
    <lineage>
        <taxon>Bacteria</taxon>
        <taxon>Pseudomonadati</taxon>
        <taxon>Pseudomonadota</taxon>
        <taxon>Alphaproteobacteria</taxon>
        <taxon>Sphingomonadales</taxon>
        <taxon>Erythrobacteraceae</taxon>
        <taxon>Altericroceibacterium</taxon>
    </lineage>
</organism>
<name>A0A845A3I4_9SPHN</name>
<dbReference type="PANTHER" id="PTHR43768">
    <property type="entry name" value="TREHALOSE 6-PHOSPHATE PHOSPHATASE"/>
    <property type="match status" value="1"/>
</dbReference>
<dbReference type="GO" id="GO:0046872">
    <property type="term" value="F:metal ion binding"/>
    <property type="evidence" value="ECO:0007669"/>
    <property type="project" value="UniProtKB-KW"/>
</dbReference>
<accession>A0A845A3I4</accession>
<comment type="function">
    <text evidence="4">Removes the phosphate from trehalose 6-phosphate to produce free trehalose.</text>
</comment>
<dbReference type="Proteomes" id="UP000460561">
    <property type="component" value="Unassembled WGS sequence"/>
</dbReference>
<evidence type="ECO:0000256" key="1">
    <source>
        <dbReference type="ARBA" id="ARBA00005199"/>
    </source>
</evidence>
<proteinExistence type="inferred from homology"/>
<evidence type="ECO:0000313" key="6">
    <source>
        <dbReference type="Proteomes" id="UP000460561"/>
    </source>
</evidence>
<gene>
    <name evidence="5" type="primary">otsB</name>
    <name evidence="5" type="ORF">GRI39_01600</name>
</gene>
<keyword evidence="3 4" id="KW-0378">Hydrolase</keyword>
<dbReference type="EMBL" id="WTYQ01000001">
    <property type="protein sequence ID" value="MXP24740.1"/>
    <property type="molecule type" value="Genomic_DNA"/>
</dbReference>
<dbReference type="Gene3D" id="3.30.70.1020">
    <property type="entry name" value="Trehalose-6-phosphate phosphatase related protein, domain 2"/>
    <property type="match status" value="1"/>
</dbReference>
<dbReference type="InterPro" id="IPR023214">
    <property type="entry name" value="HAD_sf"/>
</dbReference>
<dbReference type="GO" id="GO:0005992">
    <property type="term" value="P:trehalose biosynthetic process"/>
    <property type="evidence" value="ECO:0007669"/>
    <property type="project" value="UniProtKB-UniPathway"/>
</dbReference>
<reference evidence="5 6" key="1">
    <citation type="submission" date="2019-12" db="EMBL/GenBank/DDBJ databases">
        <title>Genomic-based taxomic classification of the family Erythrobacteraceae.</title>
        <authorList>
            <person name="Xu L."/>
        </authorList>
    </citation>
    <scope>NUCLEOTIDE SEQUENCE [LARGE SCALE GENOMIC DNA]</scope>
    <source>
        <strain evidence="5 6">DSM 18604</strain>
    </source>
</reference>
<dbReference type="AlphaFoldDB" id="A0A845A3I4"/>
<dbReference type="EC" id="3.1.3.12" evidence="4"/>
<evidence type="ECO:0000313" key="5">
    <source>
        <dbReference type="EMBL" id="MXP24740.1"/>
    </source>
</evidence>
<evidence type="ECO:0000256" key="3">
    <source>
        <dbReference type="ARBA" id="ARBA00022801"/>
    </source>
</evidence>
<dbReference type="InterPro" id="IPR003337">
    <property type="entry name" value="Trehalose_PPase"/>
</dbReference>
<comment type="cofactor">
    <cofactor evidence="4">
        <name>Mg(2+)</name>
        <dbReference type="ChEBI" id="CHEBI:18420"/>
    </cofactor>
</comment>
<comment type="catalytic activity">
    <reaction evidence="4">
        <text>alpha,alpha-trehalose 6-phosphate + H2O = alpha,alpha-trehalose + phosphate</text>
        <dbReference type="Rhea" id="RHEA:23420"/>
        <dbReference type="ChEBI" id="CHEBI:15377"/>
        <dbReference type="ChEBI" id="CHEBI:16551"/>
        <dbReference type="ChEBI" id="CHEBI:43474"/>
        <dbReference type="ChEBI" id="CHEBI:58429"/>
        <dbReference type="EC" id="3.1.3.12"/>
    </reaction>
</comment>
<dbReference type="SUPFAM" id="SSF56784">
    <property type="entry name" value="HAD-like"/>
    <property type="match status" value="1"/>
</dbReference>
<dbReference type="NCBIfam" id="TIGR01484">
    <property type="entry name" value="HAD-SF-IIB"/>
    <property type="match status" value="1"/>
</dbReference>
<dbReference type="UniPathway" id="UPA00299"/>
<dbReference type="InterPro" id="IPR044651">
    <property type="entry name" value="OTSB-like"/>
</dbReference>
<keyword evidence="4" id="KW-0460">Magnesium</keyword>
<comment type="caution">
    <text evidence="5">The sequence shown here is derived from an EMBL/GenBank/DDBJ whole genome shotgun (WGS) entry which is preliminary data.</text>
</comment>
<dbReference type="Gene3D" id="3.40.50.1000">
    <property type="entry name" value="HAD superfamily/HAD-like"/>
    <property type="match status" value="1"/>
</dbReference>
<sequence length="247" mass="26768">MDEKPALPLPPPLKALRERGPIALFLDFDGTLVDLAPTPDSINIPSNLAQRLEALAATLDGRLALVSGRATDNLEQHLGPLKIARAGSHGISRFQADGHRLGAEPEGLPREVYDALGKYAQANGFDLETKAHGAALHYRSVPDREHDGLTFAKNIAEQHELRLKRGKFVFELVRPGADKGGAVNAFMVEEPFKGALPIFIGDDVTDEDGFNAVSRLGGFGILVGDRFSTEALHRLASPKEVIEWLDL</sequence>
<keyword evidence="4" id="KW-0479">Metal-binding</keyword>
<dbReference type="InterPro" id="IPR006379">
    <property type="entry name" value="HAD-SF_hydro_IIB"/>
</dbReference>
<keyword evidence="6" id="KW-1185">Reference proteome</keyword>
<dbReference type="OrthoDB" id="9814913at2"/>
<dbReference type="GO" id="GO:0004805">
    <property type="term" value="F:trehalose-phosphatase activity"/>
    <property type="evidence" value="ECO:0007669"/>
    <property type="project" value="UniProtKB-EC"/>
</dbReference>
<dbReference type="PANTHER" id="PTHR43768:SF3">
    <property type="entry name" value="TREHALOSE 6-PHOSPHATE PHOSPHATASE"/>
    <property type="match status" value="1"/>
</dbReference>
<comment type="similarity">
    <text evidence="2 4">Belongs to the trehalose phosphatase family.</text>
</comment>
<protein>
    <recommendedName>
        <fullName evidence="4">Trehalose 6-phosphate phosphatase</fullName>
        <ecNumber evidence="4">3.1.3.12</ecNumber>
    </recommendedName>
</protein>
<evidence type="ECO:0000256" key="2">
    <source>
        <dbReference type="ARBA" id="ARBA00008770"/>
    </source>
</evidence>